<gene>
    <name evidence="5" type="ORF">H9913_14930</name>
</gene>
<dbReference type="SUPFAM" id="SSF46785">
    <property type="entry name" value="Winged helix' DNA-binding domain"/>
    <property type="match status" value="1"/>
</dbReference>
<reference evidence="5" key="1">
    <citation type="journal article" date="2021" name="PeerJ">
        <title>Extensive microbial diversity within the chicken gut microbiome revealed by metagenomics and culture.</title>
        <authorList>
            <person name="Gilroy R."/>
            <person name="Ravi A."/>
            <person name="Getino M."/>
            <person name="Pursley I."/>
            <person name="Horton D.L."/>
            <person name="Alikhan N.F."/>
            <person name="Baker D."/>
            <person name="Gharbi K."/>
            <person name="Hall N."/>
            <person name="Watson M."/>
            <person name="Adriaenssens E.M."/>
            <person name="Foster-Nyarko E."/>
            <person name="Jarju S."/>
            <person name="Secka A."/>
            <person name="Antonio M."/>
            <person name="Oren A."/>
            <person name="Chaudhuri R.R."/>
            <person name="La Ragione R."/>
            <person name="Hildebrand F."/>
            <person name="Pallen M.J."/>
        </authorList>
    </citation>
    <scope>NUCLEOTIDE SEQUENCE</scope>
    <source>
        <strain evidence="5">ChiW19-6364</strain>
    </source>
</reference>
<dbReference type="Gene3D" id="1.10.10.10">
    <property type="entry name" value="Winged helix-like DNA-binding domain superfamily/Winged helix DNA-binding domain"/>
    <property type="match status" value="1"/>
</dbReference>
<organism evidence="5 6">
    <name type="scientific">Candidatus Blautia stercoripullorum</name>
    <dbReference type="NCBI Taxonomy" id="2838502"/>
    <lineage>
        <taxon>Bacteria</taxon>
        <taxon>Bacillati</taxon>
        <taxon>Bacillota</taxon>
        <taxon>Clostridia</taxon>
        <taxon>Lachnospirales</taxon>
        <taxon>Lachnospiraceae</taxon>
        <taxon>Blautia</taxon>
    </lineage>
</organism>
<evidence type="ECO:0000259" key="4">
    <source>
        <dbReference type="PROSITE" id="PS50995"/>
    </source>
</evidence>
<dbReference type="GO" id="GO:0003700">
    <property type="term" value="F:DNA-binding transcription factor activity"/>
    <property type="evidence" value="ECO:0007669"/>
    <property type="project" value="InterPro"/>
</dbReference>
<dbReference type="Proteomes" id="UP000823850">
    <property type="component" value="Unassembled WGS sequence"/>
</dbReference>
<dbReference type="EMBL" id="DWUX01000253">
    <property type="protein sequence ID" value="HJD41307.1"/>
    <property type="molecule type" value="Genomic_DNA"/>
</dbReference>
<name>A0A9D2RCW5_9FIRM</name>
<accession>A0A9D2RCW5</accession>
<proteinExistence type="predicted"/>
<keyword evidence="1" id="KW-0805">Transcription regulation</keyword>
<reference evidence="5" key="2">
    <citation type="submission" date="2021-04" db="EMBL/GenBank/DDBJ databases">
        <authorList>
            <person name="Gilroy R."/>
        </authorList>
    </citation>
    <scope>NUCLEOTIDE SEQUENCE</scope>
    <source>
        <strain evidence="5">ChiW19-6364</strain>
    </source>
</reference>
<sequence>MEKNSIRKILHRLDLERRQLMRPKFLELGLTVGEGQPRILDCLLDRKELTQRELADLCMFDVTTMSRTLDKMEQAGLIQRNKNPVSRRSHLISLTEKGKEKGKQVREEFNWLDEMLQKGLAREELETLYRILEKIEKNLTDI</sequence>
<dbReference type="InterPro" id="IPR036390">
    <property type="entry name" value="WH_DNA-bd_sf"/>
</dbReference>
<evidence type="ECO:0000256" key="1">
    <source>
        <dbReference type="ARBA" id="ARBA00023015"/>
    </source>
</evidence>
<evidence type="ECO:0000256" key="3">
    <source>
        <dbReference type="ARBA" id="ARBA00023163"/>
    </source>
</evidence>
<dbReference type="SMART" id="SM00347">
    <property type="entry name" value="HTH_MARR"/>
    <property type="match status" value="1"/>
</dbReference>
<dbReference type="PROSITE" id="PS50995">
    <property type="entry name" value="HTH_MARR_2"/>
    <property type="match status" value="1"/>
</dbReference>
<dbReference type="InterPro" id="IPR000835">
    <property type="entry name" value="HTH_MarR-typ"/>
</dbReference>
<protein>
    <submittedName>
        <fullName evidence="5">MarR family transcriptional regulator</fullName>
    </submittedName>
</protein>
<dbReference type="PANTHER" id="PTHR42756:SF1">
    <property type="entry name" value="TRANSCRIPTIONAL REPRESSOR OF EMRAB OPERON"/>
    <property type="match status" value="1"/>
</dbReference>
<dbReference type="PRINTS" id="PR00598">
    <property type="entry name" value="HTHMARR"/>
</dbReference>
<dbReference type="AlphaFoldDB" id="A0A9D2RCW5"/>
<dbReference type="GO" id="GO:0003677">
    <property type="term" value="F:DNA binding"/>
    <property type="evidence" value="ECO:0007669"/>
    <property type="project" value="UniProtKB-KW"/>
</dbReference>
<dbReference type="InterPro" id="IPR036388">
    <property type="entry name" value="WH-like_DNA-bd_sf"/>
</dbReference>
<comment type="caution">
    <text evidence="5">The sequence shown here is derived from an EMBL/GenBank/DDBJ whole genome shotgun (WGS) entry which is preliminary data.</text>
</comment>
<dbReference type="Pfam" id="PF01047">
    <property type="entry name" value="MarR"/>
    <property type="match status" value="1"/>
</dbReference>
<keyword evidence="3" id="KW-0804">Transcription</keyword>
<keyword evidence="2" id="KW-0238">DNA-binding</keyword>
<evidence type="ECO:0000313" key="5">
    <source>
        <dbReference type="EMBL" id="HJD41307.1"/>
    </source>
</evidence>
<evidence type="ECO:0000256" key="2">
    <source>
        <dbReference type="ARBA" id="ARBA00023125"/>
    </source>
</evidence>
<dbReference type="PROSITE" id="PS01117">
    <property type="entry name" value="HTH_MARR_1"/>
    <property type="match status" value="1"/>
</dbReference>
<dbReference type="InterPro" id="IPR023187">
    <property type="entry name" value="Tscrpt_reg_MarR-type_CS"/>
</dbReference>
<dbReference type="PANTHER" id="PTHR42756">
    <property type="entry name" value="TRANSCRIPTIONAL REGULATOR, MARR"/>
    <property type="match status" value="1"/>
</dbReference>
<evidence type="ECO:0000313" key="6">
    <source>
        <dbReference type="Proteomes" id="UP000823850"/>
    </source>
</evidence>
<feature type="domain" description="HTH marR-type" evidence="4">
    <location>
        <begin position="3"/>
        <end position="137"/>
    </location>
</feature>